<dbReference type="EMBL" id="HBGO01024454">
    <property type="protein sequence ID" value="CAD9347455.1"/>
    <property type="molecule type" value="Transcribed_RNA"/>
</dbReference>
<organism evidence="1">
    <name type="scientific">Trieres chinensis</name>
    <name type="common">Marine centric diatom</name>
    <name type="synonym">Odontella sinensis</name>
    <dbReference type="NCBI Taxonomy" id="1514140"/>
    <lineage>
        <taxon>Eukaryota</taxon>
        <taxon>Sar</taxon>
        <taxon>Stramenopiles</taxon>
        <taxon>Ochrophyta</taxon>
        <taxon>Bacillariophyta</taxon>
        <taxon>Mediophyceae</taxon>
        <taxon>Biddulphiophycidae</taxon>
        <taxon>Eupodiscales</taxon>
        <taxon>Parodontellaceae</taxon>
        <taxon>Trieres</taxon>
    </lineage>
</organism>
<dbReference type="SUPFAM" id="SSF51197">
    <property type="entry name" value="Clavaminate synthase-like"/>
    <property type="match status" value="1"/>
</dbReference>
<proteinExistence type="predicted"/>
<sequence length="407" mass="44938">MDKGSVVKISYRELIDLSEDNLPSLTESLSKAFGSSESSLGILAVSDVPGFASLRRRLLPLSRRLAELPTDCLESVTNESAGYQVGWSHGKEKVEGNKFDIMKGSFYANPITDNLLESIKERRRFSANSTSFEEVEPVSEEELEQVAKANPAFFAPNVWPVDSLPELEPAIKEMGQLIHSVGRKVAKLCDAYVSMKCPSFKTGKLESLLTTSLCCKARLLHYFPAKLEENQEKESILGNENTEDDLEFSDWCGWHNDHGSLTGLVPAMYIDVSGTEIKCPCDKAGLYIKSRGGDLVQVLIPDDCLAFQVGETMQIHTGGVLQATPHAVHGCHPKSGKEEGITREAFAVFMEPEYHGDMCIPKERSILDAQSPNAAKNLPRTVKTLKSRWRPGMNFGQFSDATFAAFH</sequence>
<dbReference type="AlphaFoldDB" id="A0A6U1X1B8"/>
<name>A0A6U1X1B8_TRICV</name>
<dbReference type="PANTHER" id="PTHR48420:SF1">
    <property type="entry name" value="NON-HAEM DIOXYGENASE N-TERMINAL DOMAIN-CONTAINING PROTEIN"/>
    <property type="match status" value="1"/>
</dbReference>
<dbReference type="PANTHER" id="PTHR48420">
    <property type="entry name" value="NON-HAEM DIOXYGENASE N-TERMINAL DOMAIN-CONTAINING PROTEIN"/>
    <property type="match status" value="1"/>
</dbReference>
<dbReference type="InterPro" id="IPR027443">
    <property type="entry name" value="IPNS-like_sf"/>
</dbReference>
<dbReference type="Gene3D" id="2.60.120.330">
    <property type="entry name" value="B-lactam Antibiotic, Isopenicillin N Synthase, Chain"/>
    <property type="match status" value="1"/>
</dbReference>
<reference evidence="1" key="1">
    <citation type="submission" date="2021-01" db="EMBL/GenBank/DDBJ databases">
        <authorList>
            <person name="Corre E."/>
            <person name="Pelletier E."/>
            <person name="Niang G."/>
            <person name="Scheremetjew M."/>
            <person name="Finn R."/>
            <person name="Kale V."/>
            <person name="Holt S."/>
            <person name="Cochrane G."/>
            <person name="Meng A."/>
            <person name="Brown T."/>
            <person name="Cohen L."/>
        </authorList>
    </citation>
    <scope>NUCLEOTIDE SEQUENCE</scope>
    <source>
        <strain evidence="1">Grunow 1884</strain>
    </source>
</reference>
<evidence type="ECO:0000313" key="1">
    <source>
        <dbReference type="EMBL" id="CAD9347455.1"/>
    </source>
</evidence>
<gene>
    <name evidence="1" type="ORF">OSIN01602_LOCUS14053</name>
    <name evidence="2" type="ORF">OSIN01602_LOCUS14054</name>
</gene>
<protein>
    <recommendedName>
        <fullName evidence="3">Non-haem dioxygenase N-terminal domain-containing protein</fullName>
    </recommendedName>
</protein>
<accession>A0A6U1X1B8</accession>
<evidence type="ECO:0008006" key="3">
    <source>
        <dbReference type="Google" id="ProtNLM"/>
    </source>
</evidence>
<dbReference type="EMBL" id="HBGO01024455">
    <property type="protein sequence ID" value="CAD9347457.1"/>
    <property type="molecule type" value="Transcribed_RNA"/>
</dbReference>
<evidence type="ECO:0000313" key="2">
    <source>
        <dbReference type="EMBL" id="CAD9347457.1"/>
    </source>
</evidence>